<evidence type="ECO:0000313" key="2">
    <source>
        <dbReference type="Proteomes" id="UP000729182"/>
    </source>
</evidence>
<feature type="non-terminal residue" evidence="1">
    <location>
        <position position="1"/>
    </location>
</feature>
<comment type="caution">
    <text evidence="1">The sequence shown here is derived from an EMBL/GenBank/DDBJ whole genome shotgun (WGS) entry which is preliminary data.</text>
</comment>
<protein>
    <submittedName>
        <fullName evidence="1">Capsular biosynthesis protein CpsC</fullName>
    </submittedName>
</protein>
<organism evidence="1 2">
    <name type="scientific">Streptococcus pneumoniae</name>
    <dbReference type="NCBI Taxonomy" id="1313"/>
    <lineage>
        <taxon>Bacteria</taxon>
        <taxon>Bacillati</taxon>
        <taxon>Bacillota</taxon>
        <taxon>Bacilli</taxon>
        <taxon>Lactobacillales</taxon>
        <taxon>Streptococcaceae</taxon>
        <taxon>Streptococcus</taxon>
    </lineage>
</organism>
<dbReference type="Proteomes" id="UP000729182">
    <property type="component" value="Unassembled WGS sequence"/>
</dbReference>
<dbReference type="AlphaFoldDB" id="A0AAW9W7R9"/>
<dbReference type="EMBL" id="WNHN01000173">
    <property type="protein sequence ID" value="MTV77889.1"/>
    <property type="molecule type" value="Genomic_DNA"/>
</dbReference>
<proteinExistence type="predicted"/>
<accession>A0AAW9W7R9</accession>
<evidence type="ECO:0000313" key="1">
    <source>
        <dbReference type="EMBL" id="MTV77889.1"/>
    </source>
</evidence>
<name>A0AAW9W7R9_STREE</name>
<reference evidence="1" key="1">
    <citation type="submission" date="2019-11" db="EMBL/GenBank/DDBJ databases">
        <title>Growth characteristics of pneumococcus vary with the chemical composition of the capsule and with environmental conditions.</title>
        <authorList>
            <person name="Tothpal A."/>
            <person name="Desobry K."/>
            <person name="Joshi S."/>
            <person name="Wyllie A.L."/>
            <person name="Weinberger D.M."/>
        </authorList>
    </citation>
    <scope>NUCLEOTIDE SEQUENCE</scope>
    <source>
        <strain evidence="1">Pnumococcus10A</strain>
    </source>
</reference>
<sequence length="27" mass="3075">HVKRPEDIEDTLQMTLLGVVPNLSKLK</sequence>
<gene>
    <name evidence="1" type="ORF">GM535_11695</name>
</gene>